<gene>
    <name evidence="1" type="ORF">LCGC14_1526170</name>
</gene>
<sequence>MKDWTVTITEDDVHFVEQARRHYQVFVEATEGHDERTAGIFRKQEFYAERFLLRIQKES</sequence>
<accession>A0A0F9IXI3</accession>
<organism evidence="1">
    <name type="scientific">marine sediment metagenome</name>
    <dbReference type="NCBI Taxonomy" id="412755"/>
    <lineage>
        <taxon>unclassified sequences</taxon>
        <taxon>metagenomes</taxon>
        <taxon>ecological metagenomes</taxon>
    </lineage>
</organism>
<comment type="caution">
    <text evidence="1">The sequence shown here is derived from an EMBL/GenBank/DDBJ whole genome shotgun (WGS) entry which is preliminary data.</text>
</comment>
<protein>
    <submittedName>
        <fullName evidence="1">Uncharacterized protein</fullName>
    </submittedName>
</protein>
<dbReference type="AlphaFoldDB" id="A0A0F9IXI3"/>
<proteinExistence type="predicted"/>
<evidence type="ECO:0000313" key="1">
    <source>
        <dbReference type="EMBL" id="KKM61993.1"/>
    </source>
</evidence>
<name>A0A0F9IXI3_9ZZZZ</name>
<reference evidence="1" key="1">
    <citation type="journal article" date="2015" name="Nature">
        <title>Complex archaea that bridge the gap between prokaryotes and eukaryotes.</title>
        <authorList>
            <person name="Spang A."/>
            <person name="Saw J.H."/>
            <person name="Jorgensen S.L."/>
            <person name="Zaremba-Niedzwiedzka K."/>
            <person name="Martijn J."/>
            <person name="Lind A.E."/>
            <person name="van Eijk R."/>
            <person name="Schleper C."/>
            <person name="Guy L."/>
            <person name="Ettema T.J."/>
        </authorList>
    </citation>
    <scope>NUCLEOTIDE SEQUENCE</scope>
</reference>
<dbReference type="EMBL" id="LAZR01011383">
    <property type="protein sequence ID" value="KKM61993.1"/>
    <property type="molecule type" value="Genomic_DNA"/>
</dbReference>